<protein>
    <recommendedName>
        <fullName evidence="8">Xylanolytic transcriptional activator regulatory domain-containing protein</fullName>
    </recommendedName>
</protein>
<proteinExistence type="predicted"/>
<dbReference type="InterPro" id="IPR051059">
    <property type="entry name" value="VerF-like"/>
</dbReference>
<dbReference type="OrthoDB" id="654211at2759"/>
<evidence type="ECO:0000256" key="4">
    <source>
        <dbReference type="ARBA" id="ARBA00022771"/>
    </source>
</evidence>
<dbReference type="InterPro" id="IPR007219">
    <property type="entry name" value="XnlR_reg_dom"/>
</dbReference>
<keyword evidence="3" id="KW-0677">Repeat</keyword>
<reference evidence="9" key="1">
    <citation type="submission" date="2022-11" db="EMBL/GenBank/DDBJ databases">
        <authorList>
            <person name="Petersen C."/>
        </authorList>
    </citation>
    <scope>NUCLEOTIDE SEQUENCE</scope>
    <source>
        <strain evidence="9">IBT 21917</strain>
    </source>
</reference>
<evidence type="ECO:0000256" key="1">
    <source>
        <dbReference type="ARBA" id="ARBA00004123"/>
    </source>
</evidence>
<evidence type="ECO:0000256" key="3">
    <source>
        <dbReference type="ARBA" id="ARBA00022737"/>
    </source>
</evidence>
<dbReference type="EMBL" id="JAPQKO010000002">
    <property type="protein sequence ID" value="KAJ5180933.1"/>
    <property type="molecule type" value="Genomic_DNA"/>
</dbReference>
<evidence type="ECO:0000259" key="8">
    <source>
        <dbReference type="Pfam" id="PF04082"/>
    </source>
</evidence>
<dbReference type="GO" id="GO:0008270">
    <property type="term" value="F:zinc ion binding"/>
    <property type="evidence" value="ECO:0007669"/>
    <property type="project" value="UniProtKB-KW"/>
</dbReference>
<dbReference type="AlphaFoldDB" id="A0A9W9IML8"/>
<dbReference type="GO" id="GO:0000785">
    <property type="term" value="C:chromatin"/>
    <property type="evidence" value="ECO:0007669"/>
    <property type="project" value="TreeGrafter"/>
</dbReference>
<feature type="compositionally biased region" description="Polar residues" evidence="7">
    <location>
        <begin position="350"/>
        <end position="373"/>
    </location>
</feature>
<keyword evidence="4" id="KW-0863">Zinc-finger</keyword>
<feature type="compositionally biased region" description="Basic and acidic residues" evidence="7">
    <location>
        <begin position="337"/>
        <end position="349"/>
    </location>
</feature>
<comment type="subcellular location">
    <subcellularLocation>
        <location evidence="1">Nucleus</location>
    </subcellularLocation>
</comment>
<dbReference type="Proteomes" id="UP001146351">
    <property type="component" value="Unassembled WGS sequence"/>
</dbReference>
<evidence type="ECO:0000256" key="5">
    <source>
        <dbReference type="ARBA" id="ARBA00022833"/>
    </source>
</evidence>
<dbReference type="PANTHER" id="PTHR40626:SF10">
    <property type="entry name" value="C2H2-TYPE DOMAIN-CONTAINING PROTEIN"/>
    <property type="match status" value="1"/>
</dbReference>
<dbReference type="GO" id="GO:0000978">
    <property type="term" value="F:RNA polymerase II cis-regulatory region sequence-specific DNA binding"/>
    <property type="evidence" value="ECO:0007669"/>
    <property type="project" value="InterPro"/>
</dbReference>
<gene>
    <name evidence="9" type="ORF">N7492_004143</name>
</gene>
<dbReference type="GO" id="GO:0005634">
    <property type="term" value="C:nucleus"/>
    <property type="evidence" value="ECO:0007669"/>
    <property type="project" value="UniProtKB-SubCell"/>
</dbReference>
<keyword evidence="6" id="KW-0539">Nucleus</keyword>
<keyword evidence="5" id="KW-0862">Zinc</keyword>
<organism evidence="9 10">
    <name type="scientific">Penicillium capsulatum</name>
    <dbReference type="NCBI Taxonomy" id="69766"/>
    <lineage>
        <taxon>Eukaryota</taxon>
        <taxon>Fungi</taxon>
        <taxon>Dikarya</taxon>
        <taxon>Ascomycota</taxon>
        <taxon>Pezizomycotina</taxon>
        <taxon>Eurotiomycetes</taxon>
        <taxon>Eurotiomycetidae</taxon>
        <taxon>Eurotiales</taxon>
        <taxon>Aspergillaceae</taxon>
        <taxon>Penicillium</taxon>
    </lineage>
</organism>
<evidence type="ECO:0000256" key="7">
    <source>
        <dbReference type="SAM" id="MobiDB-lite"/>
    </source>
</evidence>
<dbReference type="CDD" id="cd12148">
    <property type="entry name" value="fungal_TF_MHR"/>
    <property type="match status" value="1"/>
</dbReference>
<name>A0A9W9IML8_9EURO</name>
<dbReference type="GO" id="GO:0000981">
    <property type="term" value="F:DNA-binding transcription factor activity, RNA polymerase II-specific"/>
    <property type="evidence" value="ECO:0007669"/>
    <property type="project" value="InterPro"/>
</dbReference>
<reference evidence="9" key="2">
    <citation type="journal article" date="2023" name="IMA Fungus">
        <title>Comparative genomic study of the Penicillium genus elucidates a diverse pangenome and 15 lateral gene transfer events.</title>
        <authorList>
            <person name="Petersen C."/>
            <person name="Sorensen T."/>
            <person name="Nielsen M.R."/>
            <person name="Sondergaard T.E."/>
            <person name="Sorensen J.L."/>
            <person name="Fitzpatrick D.A."/>
            <person name="Frisvad J.C."/>
            <person name="Nielsen K.L."/>
        </authorList>
    </citation>
    <scope>NUCLEOTIDE SEQUENCE</scope>
    <source>
        <strain evidence="9">IBT 21917</strain>
    </source>
</reference>
<accession>A0A9W9IML8</accession>
<evidence type="ECO:0000256" key="2">
    <source>
        <dbReference type="ARBA" id="ARBA00022723"/>
    </source>
</evidence>
<keyword evidence="2" id="KW-0479">Metal-binding</keyword>
<evidence type="ECO:0000256" key="6">
    <source>
        <dbReference type="ARBA" id="ARBA00023242"/>
    </source>
</evidence>
<dbReference type="Pfam" id="PF04082">
    <property type="entry name" value="Fungal_trans"/>
    <property type="match status" value="1"/>
</dbReference>
<sequence>MSIYNDTNASVRHIDRNFGLLNLPLQKHFSPSDVDPNGHSDLLVRHRRLSHGQGKNAAETSTQMAAIRHGPALISHSFSEDISSGCSAQDIGEQSLPISEVTSVQYAEPSASADALNLARDGQAPLNTSLSWTQPSSNFGDFALFIDGMATLDGHGSSMLCADQPILDFSPAPIFGMSMTGGIPCSTPRPQYSNVLSTNLNRNSSTPQLYDDFTSSFPSFEPPTAKHSKRDPFKVTQQDWDHLFAEIGNFDAVLPSNFTLPSRHTLTRYIATYFSGFHRHLPMLHIPTFSATQCPVELVLAIATIGAQSAFDHTYAIMLFQTAWAIVQTRLRDRKSERRERSFASRYESKTPQSSHENTDQGSNSAPTIIAPGQTNPLPLAQTLLIPMAMATWGNSSSIFNEAMTLQSTLSHYIRDENLLRSPPHPGEAWISWIRAEEFNRTIAIIFDFFCLSHNQSDWEAWSETEWQAIYKDSHCESSFQSRFSDLLCDEDKTEEYSSLGGYTLILALIQHIYLRRETCPHAPGSARTLAPADVANIEQALKNWQTAWYMDPEAFLGPGSPRGPISFNASALLRMAYIRLTVDLGPYRTLNTHDPHEIAMAMHNSPAVTSSRKLTRAVLYSAHALSIPIKIGVNIVARNQAFAWSLQHSLCALECAYVVSKWLAAIQPRVREGSFDVEEARLLTYLTDLVGEADSEGEPQANQSDLRLRVIRVWAKLLSGVAVWDVVRMIGRALESYAHIIEESSR</sequence>
<feature type="region of interest" description="Disordered" evidence="7">
    <location>
        <begin position="337"/>
        <end position="373"/>
    </location>
</feature>
<dbReference type="PANTHER" id="PTHR40626">
    <property type="entry name" value="MIP31509P"/>
    <property type="match status" value="1"/>
</dbReference>
<evidence type="ECO:0000313" key="9">
    <source>
        <dbReference type="EMBL" id="KAJ5180933.1"/>
    </source>
</evidence>
<feature type="domain" description="Xylanolytic transcriptional activator regulatory" evidence="8">
    <location>
        <begin position="271"/>
        <end position="315"/>
    </location>
</feature>
<comment type="caution">
    <text evidence="9">The sequence shown here is derived from an EMBL/GenBank/DDBJ whole genome shotgun (WGS) entry which is preliminary data.</text>
</comment>
<keyword evidence="10" id="KW-1185">Reference proteome</keyword>
<dbReference type="GO" id="GO:0006351">
    <property type="term" value="P:DNA-templated transcription"/>
    <property type="evidence" value="ECO:0007669"/>
    <property type="project" value="InterPro"/>
</dbReference>
<evidence type="ECO:0000313" key="10">
    <source>
        <dbReference type="Proteomes" id="UP001146351"/>
    </source>
</evidence>